<name>A0A6G1GMK2_9PEZI</name>
<dbReference type="PANTHER" id="PTHR22794:SF2">
    <property type="entry name" value="THAP DOMAIN-CONTAINING PROTEIN 11"/>
    <property type="match status" value="1"/>
</dbReference>
<dbReference type="EMBL" id="ML977190">
    <property type="protein sequence ID" value="KAF1981989.1"/>
    <property type="molecule type" value="Genomic_DNA"/>
</dbReference>
<feature type="compositionally biased region" description="Basic and acidic residues" evidence="1">
    <location>
        <begin position="360"/>
        <end position="373"/>
    </location>
</feature>
<organism evidence="2 3">
    <name type="scientific">Aulographum hederae CBS 113979</name>
    <dbReference type="NCBI Taxonomy" id="1176131"/>
    <lineage>
        <taxon>Eukaryota</taxon>
        <taxon>Fungi</taxon>
        <taxon>Dikarya</taxon>
        <taxon>Ascomycota</taxon>
        <taxon>Pezizomycotina</taxon>
        <taxon>Dothideomycetes</taxon>
        <taxon>Pleosporomycetidae</taxon>
        <taxon>Aulographales</taxon>
        <taxon>Aulographaceae</taxon>
    </lineage>
</organism>
<sequence>MPQPEDAHAHTQQPPKRSSLPRTSSSSSYIARSPSGDGQTPHRSKAVRHIVGGTHSRMGPRNTSFGKNLNKLGKLQPAHPGDGNEKAKGHRRSHSGNLATSTSPKSPRPAFVKRNASAMVVPKVTSTTALRKNHSSGQLARNPSHKNIVKTSKQEPPAMKRQRSNPKKSEGSPPHKPQQSHVRFDVGEDEGREEEDWTEASHSQSQSPATTRTNTRQNSVAENLDKHGQGTHFDGTSESRQRPPPGSTPSTSNHNHKEEEQHNRESAYRINGSSSYQSSRPPDADIITSRLLQRNPHTSQPKVSAVSATATPDARNPRSLANSQGSTLGDTPGRDVVSRFINGDSASGTPQDGSFLPQGDESKQRDGDGDPMKRNQSLPNFANKAASNFFHSRTMSQRSSGGNPSSSVFAGGPANTSRTQQKMDLQRASSNIEPQKLIPAILPRTGGPQILNAEINYASSSIEGGRIDPRLQRQFDQAALEYKVVRRFRNPVADSISRIHAVPGTPTHKQAPTPRSARSSQINGSGSDRYGLSSSFQNRQHLSHAAEERASEHSSRRARVSFEVPGPEGDGEGAGGHSFGSDGPADAAREPRGDEAQEICRRLWEMAEVAEGG</sequence>
<feature type="compositionally biased region" description="Polar residues" evidence="1">
    <location>
        <begin position="516"/>
        <end position="540"/>
    </location>
</feature>
<dbReference type="GO" id="GO:0000329">
    <property type="term" value="C:fungal-type vacuole membrane"/>
    <property type="evidence" value="ECO:0007669"/>
    <property type="project" value="TreeGrafter"/>
</dbReference>
<accession>A0A6G1GMK2</accession>
<dbReference type="AlphaFoldDB" id="A0A6G1GMK2"/>
<dbReference type="PANTHER" id="PTHR22794">
    <property type="entry name" value="THAP DOMAIN PROTEIN 11"/>
    <property type="match status" value="1"/>
</dbReference>
<keyword evidence="3" id="KW-1185">Reference proteome</keyword>
<dbReference type="Proteomes" id="UP000800041">
    <property type="component" value="Unassembled WGS sequence"/>
</dbReference>
<feature type="compositionally biased region" description="Polar residues" evidence="1">
    <location>
        <begin position="124"/>
        <end position="141"/>
    </location>
</feature>
<feature type="compositionally biased region" description="Low complexity" evidence="1">
    <location>
        <begin position="18"/>
        <end position="35"/>
    </location>
</feature>
<feature type="compositionally biased region" description="Acidic residues" evidence="1">
    <location>
        <begin position="187"/>
        <end position="198"/>
    </location>
</feature>
<feature type="compositionally biased region" description="Polar residues" evidence="1">
    <location>
        <begin position="95"/>
        <end position="105"/>
    </location>
</feature>
<dbReference type="GO" id="GO:0031931">
    <property type="term" value="C:TORC1 complex"/>
    <property type="evidence" value="ECO:0007669"/>
    <property type="project" value="TreeGrafter"/>
</dbReference>
<feature type="compositionally biased region" description="Polar residues" evidence="1">
    <location>
        <begin position="290"/>
        <end position="310"/>
    </location>
</feature>
<evidence type="ECO:0000256" key="1">
    <source>
        <dbReference type="SAM" id="MobiDB-lite"/>
    </source>
</evidence>
<dbReference type="OrthoDB" id="5430106at2759"/>
<feature type="compositionally biased region" description="Polar residues" evidence="1">
    <location>
        <begin position="271"/>
        <end position="280"/>
    </location>
</feature>
<feature type="region of interest" description="Disordered" evidence="1">
    <location>
        <begin position="1"/>
        <end position="432"/>
    </location>
</feature>
<evidence type="ECO:0000313" key="3">
    <source>
        <dbReference type="Proteomes" id="UP000800041"/>
    </source>
</evidence>
<feature type="compositionally biased region" description="Polar residues" evidence="1">
    <location>
        <begin position="374"/>
        <end position="395"/>
    </location>
</feature>
<feature type="compositionally biased region" description="Basic and acidic residues" evidence="1">
    <location>
        <begin position="255"/>
        <end position="267"/>
    </location>
</feature>
<feature type="compositionally biased region" description="Basic and acidic residues" evidence="1">
    <location>
        <begin position="587"/>
        <end position="598"/>
    </location>
</feature>
<feature type="region of interest" description="Disordered" evidence="1">
    <location>
        <begin position="497"/>
        <end position="598"/>
    </location>
</feature>
<protein>
    <submittedName>
        <fullName evidence="2">Uncharacterized protein</fullName>
    </submittedName>
</protein>
<reference evidence="2" key="1">
    <citation type="journal article" date="2020" name="Stud. Mycol.">
        <title>101 Dothideomycetes genomes: a test case for predicting lifestyles and emergence of pathogens.</title>
        <authorList>
            <person name="Haridas S."/>
            <person name="Albert R."/>
            <person name="Binder M."/>
            <person name="Bloem J."/>
            <person name="Labutti K."/>
            <person name="Salamov A."/>
            <person name="Andreopoulos B."/>
            <person name="Baker S."/>
            <person name="Barry K."/>
            <person name="Bills G."/>
            <person name="Bluhm B."/>
            <person name="Cannon C."/>
            <person name="Castanera R."/>
            <person name="Culley D."/>
            <person name="Daum C."/>
            <person name="Ezra D."/>
            <person name="Gonzalez J."/>
            <person name="Henrissat B."/>
            <person name="Kuo A."/>
            <person name="Liang C."/>
            <person name="Lipzen A."/>
            <person name="Lutzoni F."/>
            <person name="Magnuson J."/>
            <person name="Mondo S."/>
            <person name="Nolan M."/>
            <person name="Ohm R."/>
            <person name="Pangilinan J."/>
            <person name="Park H.-J."/>
            <person name="Ramirez L."/>
            <person name="Alfaro M."/>
            <person name="Sun H."/>
            <person name="Tritt A."/>
            <person name="Yoshinaga Y."/>
            <person name="Zwiers L.-H."/>
            <person name="Turgeon B."/>
            <person name="Goodwin S."/>
            <person name="Spatafora J."/>
            <person name="Crous P."/>
            <person name="Grigoriev I."/>
        </authorList>
    </citation>
    <scope>NUCLEOTIDE SEQUENCE</scope>
    <source>
        <strain evidence="2">CBS 113979</strain>
    </source>
</reference>
<feature type="compositionally biased region" description="Low complexity" evidence="1">
    <location>
        <begin position="396"/>
        <end position="407"/>
    </location>
</feature>
<feature type="compositionally biased region" description="Polar residues" evidence="1">
    <location>
        <begin position="200"/>
        <end position="221"/>
    </location>
</feature>
<feature type="compositionally biased region" description="Polar residues" evidence="1">
    <location>
        <begin position="319"/>
        <end position="329"/>
    </location>
</feature>
<feature type="compositionally biased region" description="Polar residues" evidence="1">
    <location>
        <begin position="414"/>
        <end position="432"/>
    </location>
</feature>
<gene>
    <name evidence="2" type="ORF">K402DRAFT_408010</name>
</gene>
<proteinExistence type="predicted"/>
<evidence type="ECO:0000313" key="2">
    <source>
        <dbReference type="EMBL" id="KAF1981989.1"/>
    </source>
</evidence>
<feature type="compositionally biased region" description="Basic and acidic residues" evidence="1">
    <location>
        <begin position="544"/>
        <end position="555"/>
    </location>
</feature>